<dbReference type="PATRIC" id="fig|454.4.peg.2187"/>
<feature type="signal peptide" evidence="2">
    <location>
        <begin position="1"/>
        <end position="17"/>
    </location>
</feature>
<dbReference type="EMBL" id="CP038254">
    <property type="protein sequence ID" value="QBR84135.1"/>
    <property type="molecule type" value="Genomic_DNA"/>
</dbReference>
<gene>
    <name evidence="5" type="ORF">E3983_07050</name>
    <name evidence="4" type="ORF">Lisr_2008</name>
</gene>
<dbReference type="EMBL" id="LNYH01000112">
    <property type="protein sequence ID" value="KTD19446.1"/>
    <property type="molecule type" value="Genomic_DNA"/>
</dbReference>
<dbReference type="Pfam" id="PF13511">
    <property type="entry name" value="DUF4124"/>
    <property type="match status" value="1"/>
</dbReference>
<sequence>MKKIVCFWVLLMAASMAQSGIYKWTDSQGNVHFSDKPHRGAEVIQVPEAQTYSPPPVPETEKQNKAVAEDDETARGYEKIEIIQPENQATIRNNQGLVNVSVELAPDLKPGDRIQLIYDGEKLGPPQNTPNFILNNVYRGAHTIAVQVENAEGQVLTTSEPITIYMHRPRVGMVPQTRPAR</sequence>
<evidence type="ECO:0000256" key="1">
    <source>
        <dbReference type="SAM" id="MobiDB-lite"/>
    </source>
</evidence>
<dbReference type="AlphaFoldDB" id="A0A0W0VHX1"/>
<keyword evidence="2" id="KW-0732">Signal</keyword>
<proteinExistence type="predicted"/>
<dbReference type="RefSeq" id="WP_058502327.1">
    <property type="nucleotide sequence ID" value="NZ_CAAAJA010000010.1"/>
</dbReference>
<evidence type="ECO:0000313" key="4">
    <source>
        <dbReference type="EMBL" id="KTD19446.1"/>
    </source>
</evidence>
<feature type="compositionally biased region" description="Basic and acidic residues" evidence="1">
    <location>
        <begin position="59"/>
        <end position="71"/>
    </location>
</feature>
<dbReference type="STRING" id="454.Lisr_2008"/>
<reference evidence="4 6" key="1">
    <citation type="submission" date="2015-11" db="EMBL/GenBank/DDBJ databases">
        <title>Genomic analysis of 38 Legionella species identifies large and diverse effector repertoires.</title>
        <authorList>
            <person name="Burstein D."/>
            <person name="Amaro F."/>
            <person name="Zusman T."/>
            <person name="Lifshitz Z."/>
            <person name="Cohen O."/>
            <person name="Gilbert J.A."/>
            <person name="Pupko T."/>
            <person name="Shuman H.A."/>
            <person name="Segal G."/>
        </authorList>
    </citation>
    <scope>NUCLEOTIDE SEQUENCE [LARGE SCALE GENOMIC DNA]</scope>
    <source>
        <strain evidence="4 6">Bercovier 4</strain>
    </source>
</reference>
<dbReference type="OrthoDB" id="7062774at2"/>
<name>A0A0W0VHX1_9GAMM</name>
<evidence type="ECO:0000259" key="3">
    <source>
        <dbReference type="Pfam" id="PF13511"/>
    </source>
</evidence>
<organism evidence="4 6">
    <name type="scientific">Legionella israelensis</name>
    <dbReference type="NCBI Taxonomy" id="454"/>
    <lineage>
        <taxon>Bacteria</taxon>
        <taxon>Pseudomonadati</taxon>
        <taxon>Pseudomonadota</taxon>
        <taxon>Gammaproteobacteria</taxon>
        <taxon>Legionellales</taxon>
        <taxon>Legionellaceae</taxon>
        <taxon>Legionella</taxon>
    </lineage>
</organism>
<evidence type="ECO:0000256" key="2">
    <source>
        <dbReference type="SAM" id="SignalP"/>
    </source>
</evidence>
<feature type="domain" description="DUF4124" evidence="3">
    <location>
        <begin position="10"/>
        <end position="58"/>
    </location>
</feature>
<accession>A0A0W0VHX1</accession>
<dbReference type="Gene3D" id="2.60.40.10">
    <property type="entry name" value="Immunoglobulins"/>
    <property type="match status" value="1"/>
</dbReference>
<feature type="region of interest" description="Disordered" evidence="1">
    <location>
        <begin position="48"/>
        <end position="71"/>
    </location>
</feature>
<protein>
    <submittedName>
        <fullName evidence="5">DUF4124 domain-containing protein</fullName>
    </submittedName>
</protein>
<keyword evidence="6" id="KW-1185">Reference proteome</keyword>
<dbReference type="Proteomes" id="UP000054761">
    <property type="component" value="Unassembled WGS sequence"/>
</dbReference>
<dbReference type="Proteomes" id="UP000295517">
    <property type="component" value="Chromosome"/>
</dbReference>
<dbReference type="InterPro" id="IPR025392">
    <property type="entry name" value="DUF4124"/>
</dbReference>
<feature type="chain" id="PRO_5042680660" evidence="2">
    <location>
        <begin position="18"/>
        <end position="181"/>
    </location>
</feature>
<reference evidence="5 7" key="2">
    <citation type="submission" date="2019-03" db="EMBL/GenBank/DDBJ databases">
        <title>Diverse conjugative elements silence natural transformation in Legionella species.</title>
        <authorList>
            <person name="Durieux I."/>
            <person name="Ginevra C."/>
            <person name="Attaiech L."/>
            <person name="Picq K."/>
            <person name="Juan P.A."/>
            <person name="Jarraud S."/>
            <person name="Charpentier X."/>
        </authorList>
    </citation>
    <scope>NUCLEOTIDE SEQUENCE [LARGE SCALE GENOMIC DNA]</scope>
    <source>
        <strain evidence="5 7">HL-0427-4011</strain>
    </source>
</reference>
<evidence type="ECO:0000313" key="6">
    <source>
        <dbReference type="Proteomes" id="UP000054761"/>
    </source>
</evidence>
<evidence type="ECO:0000313" key="5">
    <source>
        <dbReference type="EMBL" id="QBR84135.1"/>
    </source>
</evidence>
<evidence type="ECO:0000313" key="7">
    <source>
        <dbReference type="Proteomes" id="UP000295517"/>
    </source>
</evidence>
<dbReference type="InterPro" id="IPR013783">
    <property type="entry name" value="Ig-like_fold"/>
</dbReference>